<dbReference type="OrthoDB" id="420389at2759"/>
<evidence type="ECO:0000313" key="4">
    <source>
        <dbReference type="EMBL" id="TMW62184.1"/>
    </source>
</evidence>
<protein>
    <recommendedName>
        <fullName evidence="6">Glutathione S-transferase</fullName>
    </recommendedName>
</protein>
<accession>A0A8K1CEW3</accession>
<dbReference type="PROSITE" id="PS50404">
    <property type="entry name" value="GST_NTER"/>
    <property type="match status" value="2"/>
</dbReference>
<dbReference type="CDD" id="cd03039">
    <property type="entry name" value="GST_N_Sigma_like"/>
    <property type="match status" value="1"/>
</dbReference>
<feature type="domain" description="GST C-terminal" evidence="3">
    <location>
        <begin position="293"/>
        <end position="412"/>
    </location>
</feature>
<dbReference type="EMBL" id="SPLM01000074">
    <property type="protein sequence ID" value="TMW62184.1"/>
    <property type="molecule type" value="Genomic_DNA"/>
</dbReference>
<dbReference type="Pfam" id="PF14497">
    <property type="entry name" value="GST_C_3"/>
    <property type="match status" value="1"/>
</dbReference>
<reference evidence="4" key="1">
    <citation type="submission" date="2019-03" db="EMBL/GenBank/DDBJ databases">
        <title>Long read genome sequence of the mycoparasitic Pythium oligandrum ATCC 38472 isolated from sugarbeet rhizosphere.</title>
        <authorList>
            <person name="Gaulin E."/>
        </authorList>
    </citation>
    <scope>NUCLEOTIDE SEQUENCE</scope>
    <source>
        <strain evidence="4">ATCC 38472_TT</strain>
    </source>
</reference>
<dbReference type="InterPro" id="IPR004046">
    <property type="entry name" value="GST_C"/>
</dbReference>
<proteinExistence type="predicted"/>
<evidence type="ECO:0000259" key="3">
    <source>
        <dbReference type="PROSITE" id="PS50405"/>
    </source>
</evidence>
<dbReference type="AlphaFoldDB" id="A0A8K1CEW3"/>
<feature type="chain" id="PRO_5035422800" description="Glutathione S-transferase" evidence="1">
    <location>
        <begin position="18"/>
        <end position="412"/>
    </location>
</feature>
<dbReference type="InterPro" id="IPR050213">
    <property type="entry name" value="GST_superfamily"/>
</dbReference>
<feature type="signal peptide" evidence="1">
    <location>
        <begin position="1"/>
        <end position="17"/>
    </location>
</feature>
<dbReference type="InterPro" id="IPR004045">
    <property type="entry name" value="Glutathione_S-Trfase_N"/>
</dbReference>
<sequence length="412" mass="46783">MTVPILKLVYFIATLRAECIRLAFYIGNIPFQDERISFQKFFDVVKPTLPYGQLPILEVDGEVIAQAQGILRYAGRLSGLYPVNDPVAALKVDEMLGTIEELGYLVGLSLHEPSLNKRKAMRQKLNVETIPRYLARVNRLLIRSKEYAVFQSDQLFIHELVINYFVRWMRESTPNYISRTVCDGFAAIEELIKRVRAHPKWQEYYANPRNVAPKLKLTYLNETGRVEATRLALYVGGVAFEDERLDDVERTSLESDLPSAPLPALSVNNEIYRQPSQILRYAGTLSGLYSTTNFMQSLRVDEVLCLLDDLYSSISSTLDLEGDELDAAREALTTTTIPQLLSGLDRRIAGWQGVYAVDDELTVADLDIYASLSDLQSGRLFDEPVVLEYKHLQGIVNQVSNHPKLQKWLQMP</sequence>
<organism evidence="4 5">
    <name type="scientific">Pythium oligandrum</name>
    <name type="common">Mycoparasitic fungus</name>
    <dbReference type="NCBI Taxonomy" id="41045"/>
    <lineage>
        <taxon>Eukaryota</taxon>
        <taxon>Sar</taxon>
        <taxon>Stramenopiles</taxon>
        <taxon>Oomycota</taxon>
        <taxon>Peronosporomycetes</taxon>
        <taxon>Pythiales</taxon>
        <taxon>Pythiaceae</taxon>
        <taxon>Pythium</taxon>
    </lineage>
</organism>
<dbReference type="InterPro" id="IPR036249">
    <property type="entry name" value="Thioredoxin-like_sf"/>
</dbReference>
<name>A0A8K1CEW3_PYTOL</name>
<keyword evidence="5" id="KW-1185">Reference proteome</keyword>
<dbReference type="GO" id="GO:0004364">
    <property type="term" value="F:glutathione transferase activity"/>
    <property type="evidence" value="ECO:0007669"/>
    <property type="project" value="TreeGrafter"/>
</dbReference>
<feature type="domain" description="GST C-terminal" evidence="3">
    <location>
        <begin position="85"/>
        <end position="214"/>
    </location>
</feature>
<evidence type="ECO:0000313" key="5">
    <source>
        <dbReference type="Proteomes" id="UP000794436"/>
    </source>
</evidence>
<feature type="domain" description="GST N-terminal" evidence="2">
    <location>
        <begin position="4"/>
        <end position="82"/>
    </location>
</feature>
<dbReference type="Proteomes" id="UP000794436">
    <property type="component" value="Unassembled WGS sequence"/>
</dbReference>
<dbReference type="SUPFAM" id="SSF47616">
    <property type="entry name" value="GST C-terminal domain-like"/>
    <property type="match status" value="2"/>
</dbReference>
<evidence type="ECO:0008006" key="6">
    <source>
        <dbReference type="Google" id="ProtNLM"/>
    </source>
</evidence>
<dbReference type="PANTHER" id="PTHR11571:SF252">
    <property type="entry name" value="GLUTATHIONE S-TRANSFERASE"/>
    <property type="match status" value="1"/>
</dbReference>
<evidence type="ECO:0000259" key="2">
    <source>
        <dbReference type="PROSITE" id="PS50404"/>
    </source>
</evidence>
<dbReference type="InterPro" id="IPR010987">
    <property type="entry name" value="Glutathione-S-Trfase_C-like"/>
</dbReference>
<evidence type="ECO:0000256" key="1">
    <source>
        <dbReference type="SAM" id="SignalP"/>
    </source>
</evidence>
<dbReference type="InterPro" id="IPR036282">
    <property type="entry name" value="Glutathione-S-Trfase_C_sf"/>
</dbReference>
<dbReference type="PROSITE" id="PS50405">
    <property type="entry name" value="GST_CTER"/>
    <property type="match status" value="2"/>
</dbReference>
<dbReference type="Gene3D" id="3.40.30.10">
    <property type="entry name" value="Glutaredoxin"/>
    <property type="match status" value="2"/>
</dbReference>
<gene>
    <name evidence="4" type="ORF">Poli38472_009677</name>
</gene>
<comment type="caution">
    <text evidence="4">The sequence shown here is derived from an EMBL/GenBank/DDBJ whole genome shotgun (WGS) entry which is preliminary data.</text>
</comment>
<keyword evidence="1" id="KW-0732">Signal</keyword>
<dbReference type="GO" id="GO:0006749">
    <property type="term" value="P:glutathione metabolic process"/>
    <property type="evidence" value="ECO:0007669"/>
    <property type="project" value="TreeGrafter"/>
</dbReference>
<dbReference type="Gene3D" id="1.20.1050.10">
    <property type="match status" value="2"/>
</dbReference>
<feature type="domain" description="GST N-terminal" evidence="2">
    <location>
        <begin position="213"/>
        <end position="290"/>
    </location>
</feature>
<dbReference type="SUPFAM" id="SSF52833">
    <property type="entry name" value="Thioredoxin-like"/>
    <property type="match status" value="2"/>
</dbReference>
<dbReference type="PANTHER" id="PTHR11571">
    <property type="entry name" value="GLUTATHIONE S-TRANSFERASE"/>
    <property type="match status" value="1"/>
</dbReference>